<keyword evidence="1" id="KW-0472">Membrane</keyword>
<sequence length="59" mass="6394">MPYTTEEGGRLNNFAREPKVYKAEAPSDGQKRNYVILGVTAAILVMGLIFVAFSVSSVS</sequence>
<dbReference type="InterPro" id="IPR048028">
    <property type="entry name" value="Psb34-like"/>
</dbReference>
<protein>
    <submittedName>
        <fullName evidence="2">Ssl1498 family light-harvesting-like protein</fullName>
    </submittedName>
</protein>
<evidence type="ECO:0000313" key="3">
    <source>
        <dbReference type="Proteomes" id="UP000718564"/>
    </source>
</evidence>
<feature type="transmembrane region" description="Helical" evidence="1">
    <location>
        <begin position="34"/>
        <end position="55"/>
    </location>
</feature>
<comment type="caution">
    <text evidence="2">The sequence shown here is derived from an EMBL/GenBank/DDBJ whole genome shotgun (WGS) entry which is preliminary data.</text>
</comment>
<accession>A0ABX1PAM5</accession>
<evidence type="ECO:0000313" key="2">
    <source>
        <dbReference type="EMBL" id="NMG20671.1"/>
    </source>
</evidence>
<proteinExistence type="predicted"/>
<keyword evidence="1" id="KW-1133">Transmembrane helix</keyword>
<name>A0ABX1PAM5_9CYAN</name>
<organism evidence="2 3">
    <name type="scientific">Brasilonema bromeliae SPC951</name>
    <dbReference type="NCBI Taxonomy" id="385972"/>
    <lineage>
        <taxon>Bacteria</taxon>
        <taxon>Bacillati</taxon>
        <taxon>Cyanobacteriota</taxon>
        <taxon>Cyanophyceae</taxon>
        <taxon>Nostocales</taxon>
        <taxon>Scytonemataceae</taxon>
        <taxon>Brasilonema</taxon>
        <taxon>Bromeliae group (in: Brasilonema)</taxon>
    </lineage>
</organism>
<dbReference type="NCBIfam" id="NF033486">
    <property type="entry name" value="harvest_ssl1498"/>
    <property type="match status" value="1"/>
</dbReference>
<evidence type="ECO:0000256" key="1">
    <source>
        <dbReference type="SAM" id="Phobius"/>
    </source>
</evidence>
<gene>
    <name evidence="2" type="ORF">DP116_14875</name>
</gene>
<keyword evidence="1" id="KW-0812">Transmembrane</keyword>
<dbReference type="Pfam" id="PF26394">
    <property type="entry name" value="Psb34"/>
    <property type="match status" value="1"/>
</dbReference>
<reference evidence="2 3" key="1">
    <citation type="submission" date="2018-06" db="EMBL/GenBank/DDBJ databases">
        <title>Comparative genomics of Brasilonema spp. strains.</title>
        <authorList>
            <person name="Alvarenga D.O."/>
            <person name="Fiore M.F."/>
            <person name="Varani A.M."/>
        </authorList>
    </citation>
    <scope>NUCLEOTIDE SEQUENCE [LARGE SCALE GENOMIC DNA]</scope>
    <source>
        <strain evidence="2 3">SPC951</strain>
    </source>
</reference>
<dbReference type="RefSeq" id="WP_169155930.1">
    <property type="nucleotide sequence ID" value="NZ_CAWPJE010000096.1"/>
</dbReference>
<dbReference type="Proteomes" id="UP000718564">
    <property type="component" value="Unassembled WGS sequence"/>
</dbReference>
<dbReference type="EMBL" id="QMEB01000108">
    <property type="protein sequence ID" value="NMG20671.1"/>
    <property type="molecule type" value="Genomic_DNA"/>
</dbReference>
<keyword evidence="3" id="KW-1185">Reference proteome</keyword>